<proteinExistence type="predicted"/>
<organism evidence="8 9">
    <name type="scientific">Trichomonascus ciferrii</name>
    <dbReference type="NCBI Taxonomy" id="44093"/>
    <lineage>
        <taxon>Eukaryota</taxon>
        <taxon>Fungi</taxon>
        <taxon>Dikarya</taxon>
        <taxon>Ascomycota</taxon>
        <taxon>Saccharomycotina</taxon>
        <taxon>Dipodascomycetes</taxon>
        <taxon>Dipodascales</taxon>
        <taxon>Trichomonascaceae</taxon>
        <taxon>Trichomonascus</taxon>
        <taxon>Trichomonascus ciferrii complex</taxon>
    </lineage>
</organism>
<dbReference type="Gene3D" id="3.30.750.24">
    <property type="entry name" value="STAS domain"/>
    <property type="match status" value="1"/>
</dbReference>
<evidence type="ECO:0000259" key="7">
    <source>
        <dbReference type="PROSITE" id="PS50801"/>
    </source>
</evidence>
<name>A0A642VAG0_9ASCO</name>
<dbReference type="InterPro" id="IPR011547">
    <property type="entry name" value="SLC26A/SulP_dom"/>
</dbReference>
<dbReference type="InterPro" id="IPR002645">
    <property type="entry name" value="STAS_dom"/>
</dbReference>
<dbReference type="PROSITE" id="PS50801">
    <property type="entry name" value="STAS"/>
    <property type="match status" value="1"/>
</dbReference>
<evidence type="ECO:0000256" key="5">
    <source>
        <dbReference type="SAM" id="MobiDB-lite"/>
    </source>
</evidence>
<evidence type="ECO:0000256" key="1">
    <source>
        <dbReference type="ARBA" id="ARBA00004141"/>
    </source>
</evidence>
<evidence type="ECO:0000256" key="6">
    <source>
        <dbReference type="SAM" id="Phobius"/>
    </source>
</evidence>
<feature type="transmembrane region" description="Helical" evidence="6">
    <location>
        <begin position="315"/>
        <end position="334"/>
    </location>
</feature>
<accession>A0A642VAG0</accession>
<dbReference type="NCBIfam" id="TIGR00815">
    <property type="entry name" value="sulP"/>
    <property type="match status" value="1"/>
</dbReference>
<feature type="region of interest" description="Disordered" evidence="5">
    <location>
        <begin position="628"/>
        <end position="655"/>
    </location>
</feature>
<dbReference type="PANTHER" id="PTHR11814">
    <property type="entry name" value="SULFATE TRANSPORTER"/>
    <property type="match status" value="1"/>
</dbReference>
<gene>
    <name evidence="8" type="ORF">TRICI_003293</name>
</gene>
<feature type="domain" description="STAS" evidence="7">
    <location>
        <begin position="591"/>
        <end position="737"/>
    </location>
</feature>
<feature type="transmembrane region" description="Helical" evidence="6">
    <location>
        <begin position="138"/>
        <end position="158"/>
    </location>
</feature>
<evidence type="ECO:0000256" key="2">
    <source>
        <dbReference type="ARBA" id="ARBA00022692"/>
    </source>
</evidence>
<feature type="transmembrane region" description="Helical" evidence="6">
    <location>
        <begin position="254"/>
        <end position="278"/>
    </location>
</feature>
<feature type="transmembrane region" description="Helical" evidence="6">
    <location>
        <begin position="225"/>
        <end position="242"/>
    </location>
</feature>
<keyword evidence="9" id="KW-1185">Reference proteome</keyword>
<evidence type="ECO:0000313" key="8">
    <source>
        <dbReference type="EMBL" id="KAA8913056.1"/>
    </source>
</evidence>
<feature type="transmembrane region" description="Helical" evidence="6">
    <location>
        <begin position="385"/>
        <end position="405"/>
    </location>
</feature>
<dbReference type="SUPFAM" id="SSF52091">
    <property type="entry name" value="SpoIIaa-like"/>
    <property type="match status" value="1"/>
</dbReference>
<dbReference type="Pfam" id="PF01740">
    <property type="entry name" value="STAS"/>
    <property type="match status" value="1"/>
</dbReference>
<dbReference type="InterPro" id="IPR036513">
    <property type="entry name" value="STAS_dom_sf"/>
</dbReference>
<feature type="transmembrane region" description="Helical" evidence="6">
    <location>
        <begin position="55"/>
        <end position="76"/>
    </location>
</feature>
<dbReference type="PROSITE" id="PS01130">
    <property type="entry name" value="SLC26A"/>
    <property type="match status" value="1"/>
</dbReference>
<protein>
    <recommendedName>
        <fullName evidence="7">STAS domain-containing protein</fullName>
    </recommendedName>
</protein>
<dbReference type="Pfam" id="PF00916">
    <property type="entry name" value="Sulfate_transp"/>
    <property type="match status" value="1"/>
</dbReference>
<dbReference type="GO" id="GO:0016020">
    <property type="term" value="C:membrane"/>
    <property type="evidence" value="ECO:0007669"/>
    <property type="project" value="UniProtKB-SubCell"/>
</dbReference>
<feature type="region of interest" description="Disordered" evidence="5">
    <location>
        <begin position="509"/>
        <end position="557"/>
    </location>
</feature>
<feature type="transmembrane region" description="Helical" evidence="6">
    <location>
        <begin position="441"/>
        <end position="459"/>
    </location>
</feature>
<reference evidence="8" key="1">
    <citation type="journal article" date="2019" name="G3 (Bethesda)">
        <title>Genome Assemblies of Two Rare Opportunistic Yeast Pathogens: Diutina rugosa (syn. Candida rugosa) and Trichomonascus ciferrii (syn. Candida ciferrii).</title>
        <authorList>
            <person name="Mixao V."/>
            <person name="Saus E."/>
            <person name="Hansen A.P."/>
            <person name="Lass-Florl C."/>
            <person name="Gabaldon T."/>
        </authorList>
    </citation>
    <scope>NUCLEOTIDE SEQUENCE</scope>
    <source>
        <strain evidence="8">CBS 4856</strain>
    </source>
</reference>
<evidence type="ECO:0000313" key="9">
    <source>
        <dbReference type="Proteomes" id="UP000761534"/>
    </source>
</evidence>
<comment type="caution">
    <text evidence="8">The sequence shown here is derived from an EMBL/GenBank/DDBJ whole genome shotgun (WGS) entry which is preliminary data.</text>
</comment>
<dbReference type="InterPro" id="IPR018045">
    <property type="entry name" value="S04_transporter_CS"/>
</dbReference>
<dbReference type="OrthoDB" id="288203at2759"/>
<sequence>MAGVHVDSVLEYDEPLPSTVTWTREKVYDNFLSRVKNYVISLFPIAQWIYRYNLIWLYGDLIAGITVGAVLVPQGMSYAQIATLPPEYGLYSSFVGVFIYCFFATSKDVSIGPVAVMSLQVSKVIEHVLNALPDYTEASAPLIAETLALLCGAIALGIGLLRLGFILEFIPIPAIMGFMTGSAINIVSGQVPGLFGIQKRFDTRAETYMVIINTLRNLGHTKLDAAFGLVCLFILYFSRWLFNFLTKRYPKYSRVFFFSSVLRNAVLIIFATLISWGVCKGYQDSGNYPISILKDVPRGFQHVGLMEYDRKVMNALTAELPVSVVVLLLEHIAISKSFGRINDYKINPNQELIAIGVTNLVGTNFSAYPATGSFSRSALKHKCGVRTPLAGIFTGIVVILALYALTDAFFWIPNAALCAVIIHAVGDLVSHPKTAYKFWKCSPVEAAIFIIAVILTVFITIEAGIYFAIAASLVLLLLRIAFPTGEALGKVEYYQVNSPLIHKKEASYSSIDQKKPDSNETTEPSPEASIEEQPSNDPDQIRQVMSKSSSQTLEPRTKSKLLLDNKWKRVKWVPLSHKAINPEILIKKPPPGVLVFRPGESFTYPNCSRQADKIVDLAHKETRRGVERGREIRLGDRPWNDNGPRHRKPEDQDHDDRPLLRAVVFDFSATPHVDLTGVQSLVDIKQALNKYANRQVEYHFVGILSDWVRRALVAEGFGGDINLPPERHYIQVALRDTRFAALAEGVLDDEVDQKRPEYKKTAYVDEEARDTESGVDENGEYVPIVGTNTPFFHFDIPDLEFDD</sequence>
<dbReference type="VEuPathDB" id="FungiDB:TRICI_003293"/>
<dbReference type="InterPro" id="IPR001902">
    <property type="entry name" value="SLC26A/SulP_fam"/>
</dbReference>
<evidence type="ECO:0000256" key="4">
    <source>
        <dbReference type="ARBA" id="ARBA00023136"/>
    </source>
</evidence>
<feature type="compositionally biased region" description="Polar residues" evidence="5">
    <location>
        <begin position="532"/>
        <end position="554"/>
    </location>
</feature>
<dbReference type="GO" id="GO:0008271">
    <property type="term" value="F:secondary active sulfate transmembrane transporter activity"/>
    <property type="evidence" value="ECO:0007669"/>
    <property type="project" value="InterPro"/>
</dbReference>
<evidence type="ECO:0000256" key="3">
    <source>
        <dbReference type="ARBA" id="ARBA00022989"/>
    </source>
</evidence>
<dbReference type="AlphaFoldDB" id="A0A642VAG0"/>
<keyword evidence="4 6" id="KW-0472">Membrane</keyword>
<dbReference type="Proteomes" id="UP000761534">
    <property type="component" value="Unassembled WGS sequence"/>
</dbReference>
<feature type="compositionally biased region" description="Basic and acidic residues" evidence="5">
    <location>
        <begin position="628"/>
        <end position="639"/>
    </location>
</feature>
<dbReference type="CDD" id="cd07042">
    <property type="entry name" value="STAS_SulP_like_sulfate_transporter"/>
    <property type="match status" value="1"/>
</dbReference>
<feature type="compositionally biased region" description="Basic and acidic residues" evidence="5">
    <location>
        <begin position="509"/>
        <end position="518"/>
    </location>
</feature>
<dbReference type="EMBL" id="SWFS01000240">
    <property type="protein sequence ID" value="KAA8913056.1"/>
    <property type="molecule type" value="Genomic_DNA"/>
</dbReference>
<keyword evidence="3 6" id="KW-1133">Transmembrane helix</keyword>
<keyword evidence="2 6" id="KW-0812">Transmembrane</keyword>
<feature type="transmembrane region" description="Helical" evidence="6">
    <location>
        <begin position="165"/>
        <end position="187"/>
    </location>
</feature>
<feature type="transmembrane region" description="Helical" evidence="6">
    <location>
        <begin position="88"/>
        <end position="105"/>
    </location>
</feature>
<feature type="transmembrane region" description="Helical" evidence="6">
    <location>
        <begin position="411"/>
        <end position="429"/>
    </location>
</feature>
<comment type="subcellular location">
    <subcellularLocation>
        <location evidence="1">Membrane</location>
        <topology evidence="1">Multi-pass membrane protein</topology>
    </subcellularLocation>
</comment>